<proteinExistence type="predicted"/>
<organism evidence="1 2">
    <name type="scientific">Eikenella corrodens</name>
    <dbReference type="NCBI Taxonomy" id="539"/>
    <lineage>
        <taxon>Bacteria</taxon>
        <taxon>Pseudomonadati</taxon>
        <taxon>Pseudomonadota</taxon>
        <taxon>Betaproteobacteria</taxon>
        <taxon>Neisseriales</taxon>
        <taxon>Neisseriaceae</taxon>
        <taxon>Eikenella</taxon>
    </lineage>
</organism>
<name>A0A1A9RJM2_EIKCO</name>
<comment type="caution">
    <text evidence="1">The sequence shown here is derived from an EMBL/GenBank/DDBJ whole genome shotgun (WGS) entry which is preliminary data.</text>
</comment>
<gene>
    <name evidence="1" type="ORF">A7P90_05615</name>
</gene>
<sequence>MTTLTAAAERLTSSMLDSKRMFKDEDYPRLLRTALAALNAVRPLHKVEVLELAAWQALYPCPEDLNSVFACWWGRSYKAHTAIWADNYPGRLPEWRVLPGAQGRLLQAQPAPSARQIQILGNRCELEYCADHVLTDTACTLDSELLDLLHLRAQAEAMRDLAMRNATTSYQLREGIGSVPKNGTPAYLYQELLAEFERRVL</sequence>
<evidence type="ECO:0000313" key="2">
    <source>
        <dbReference type="Proteomes" id="UP000077589"/>
    </source>
</evidence>
<protein>
    <submittedName>
        <fullName evidence="1">Uncharacterized protein</fullName>
    </submittedName>
</protein>
<dbReference type="EMBL" id="LXSG01000032">
    <property type="protein sequence ID" value="OAM18753.1"/>
    <property type="molecule type" value="Genomic_DNA"/>
</dbReference>
<reference evidence="2" key="1">
    <citation type="submission" date="2016-05" db="EMBL/GenBank/DDBJ databases">
        <title>Draft genome of Corynebacterium afermentans subsp. afermentans LCDC 88199T.</title>
        <authorList>
            <person name="Bernier A.-M."/>
            <person name="Bernard K."/>
        </authorList>
    </citation>
    <scope>NUCLEOTIDE SEQUENCE [LARGE SCALE GENOMIC DNA]</scope>
    <source>
        <strain evidence="2">NML04-0072</strain>
    </source>
</reference>
<dbReference type="OrthoDB" id="5915328at2"/>
<accession>A0A1A9RJM2</accession>
<dbReference type="RefSeq" id="WP_064087709.1">
    <property type="nucleotide sequence ID" value="NZ_LXSG01000032.1"/>
</dbReference>
<evidence type="ECO:0000313" key="1">
    <source>
        <dbReference type="EMBL" id="OAM18753.1"/>
    </source>
</evidence>
<dbReference type="Proteomes" id="UP000077589">
    <property type="component" value="Unassembled WGS sequence"/>
</dbReference>
<dbReference type="AlphaFoldDB" id="A0A1A9RJM2"/>